<dbReference type="PANTHER" id="PTHR44329">
    <property type="entry name" value="SERINE/THREONINE-PROTEIN KINASE TNNI3K-RELATED"/>
    <property type="match status" value="1"/>
</dbReference>
<evidence type="ECO:0000256" key="3">
    <source>
        <dbReference type="ARBA" id="ARBA00022741"/>
    </source>
</evidence>
<feature type="domain" description="Protein kinase" evidence="9">
    <location>
        <begin position="71"/>
        <end position="376"/>
    </location>
</feature>
<evidence type="ECO:0000259" key="9">
    <source>
        <dbReference type="PROSITE" id="PS50011"/>
    </source>
</evidence>
<evidence type="ECO:0000256" key="7">
    <source>
        <dbReference type="RuleBase" id="RU000304"/>
    </source>
</evidence>
<dbReference type="InterPro" id="IPR017441">
    <property type="entry name" value="Protein_kinase_ATP_BS"/>
</dbReference>
<sequence>MSNPGESDIVFDIGGGGFLGSSLAQHKQYKPPTWEADSPSIKKKRSRMGKPEDVARSLAIEADWHIDPRSITPGKELGRGSFGVVRAAVWRHTPVAIKILYQDAQSEDQSLFEQEVAMMATLHHPNIVQFLGYTRTPSLTLVIEYFPEGSLEDYIRKHKSNQKVSLRFCFEMACGLEYLHSRSPSIVIHRDIKPANFLLTASHRVKLGDFGIARTRRHNEPHDPASMLFLPPEPIGVSGSTTTALPSSISSIRRDLPSTEDLTSNCGTVRFMAPEVASPDGKKTYTKYTAKADIFSLSLVYFFVWERVLPAIPNHNTPATHFLAIRAGKRPPFTSRTPKTARDIIVSMWNLDADARPSAADLLDTLAHIKDNHRSFGIF</sequence>
<evidence type="ECO:0000313" key="10">
    <source>
        <dbReference type="EMBL" id="CAE0372766.1"/>
    </source>
</evidence>
<evidence type="ECO:0000256" key="6">
    <source>
        <dbReference type="PROSITE-ProRule" id="PRU10141"/>
    </source>
</evidence>
<accession>A0A7S3K3Z6</accession>
<dbReference type="FunFam" id="3.30.200.20:FF:000180">
    <property type="entry name" value="serine/threonine-protein kinase STY46-like"/>
    <property type="match status" value="1"/>
</dbReference>
<keyword evidence="1 7" id="KW-0723">Serine/threonine-protein kinase</keyword>
<gene>
    <name evidence="10" type="ORF">ALAG00032_LOCUS13551</name>
</gene>
<dbReference type="PROSITE" id="PS50011">
    <property type="entry name" value="PROTEIN_KINASE_DOM"/>
    <property type="match status" value="1"/>
</dbReference>
<keyword evidence="2" id="KW-0808">Transferase</keyword>
<dbReference type="Gene3D" id="3.30.200.20">
    <property type="entry name" value="Phosphorylase Kinase, domain 1"/>
    <property type="match status" value="1"/>
</dbReference>
<dbReference type="PROSITE" id="PS00108">
    <property type="entry name" value="PROTEIN_KINASE_ST"/>
    <property type="match status" value="1"/>
</dbReference>
<dbReference type="AlphaFoldDB" id="A0A7S3K3Z6"/>
<dbReference type="SUPFAM" id="SSF56112">
    <property type="entry name" value="Protein kinase-like (PK-like)"/>
    <property type="match status" value="1"/>
</dbReference>
<reference evidence="10" key="1">
    <citation type="submission" date="2021-01" db="EMBL/GenBank/DDBJ databases">
        <authorList>
            <person name="Corre E."/>
            <person name="Pelletier E."/>
            <person name="Niang G."/>
            <person name="Scheremetjew M."/>
            <person name="Finn R."/>
            <person name="Kale V."/>
            <person name="Holt S."/>
            <person name="Cochrane G."/>
            <person name="Meng A."/>
            <person name="Brown T."/>
            <person name="Cohen L."/>
        </authorList>
    </citation>
    <scope>NUCLEOTIDE SEQUENCE</scope>
    <source>
        <strain evidence="10">CCMP1510</strain>
    </source>
</reference>
<keyword evidence="3 6" id="KW-0547">Nucleotide-binding</keyword>
<name>A0A7S3K3Z6_9STRA</name>
<proteinExistence type="inferred from homology"/>
<dbReference type="InterPro" id="IPR008271">
    <property type="entry name" value="Ser/Thr_kinase_AS"/>
</dbReference>
<dbReference type="InterPro" id="IPR051681">
    <property type="entry name" value="Ser/Thr_Kinases-Pseudokinases"/>
</dbReference>
<dbReference type="Pfam" id="PF07714">
    <property type="entry name" value="PK_Tyr_Ser-Thr"/>
    <property type="match status" value="1"/>
</dbReference>
<keyword evidence="4" id="KW-0418">Kinase</keyword>
<evidence type="ECO:0000256" key="1">
    <source>
        <dbReference type="ARBA" id="ARBA00022527"/>
    </source>
</evidence>
<protein>
    <recommendedName>
        <fullName evidence="9">Protein kinase domain-containing protein</fullName>
    </recommendedName>
</protein>
<feature type="binding site" evidence="6">
    <location>
        <position position="98"/>
    </location>
    <ligand>
        <name>ATP</name>
        <dbReference type="ChEBI" id="CHEBI:30616"/>
    </ligand>
</feature>
<dbReference type="EMBL" id="HBIJ01020804">
    <property type="protein sequence ID" value="CAE0372766.1"/>
    <property type="molecule type" value="Transcribed_RNA"/>
</dbReference>
<evidence type="ECO:0000256" key="2">
    <source>
        <dbReference type="ARBA" id="ARBA00022679"/>
    </source>
</evidence>
<dbReference type="Pfam" id="PF00069">
    <property type="entry name" value="Pkinase"/>
    <property type="match status" value="1"/>
</dbReference>
<organism evidence="10">
    <name type="scientific">Aureoumbra lagunensis</name>
    <dbReference type="NCBI Taxonomy" id="44058"/>
    <lineage>
        <taxon>Eukaryota</taxon>
        <taxon>Sar</taxon>
        <taxon>Stramenopiles</taxon>
        <taxon>Ochrophyta</taxon>
        <taxon>Pelagophyceae</taxon>
        <taxon>Pelagomonadales</taxon>
        <taxon>Aureoumbra</taxon>
    </lineage>
</organism>
<evidence type="ECO:0000256" key="8">
    <source>
        <dbReference type="SAM" id="MobiDB-lite"/>
    </source>
</evidence>
<dbReference type="PIRSF" id="PIRSF000654">
    <property type="entry name" value="Integrin-linked_kinase"/>
    <property type="match status" value="1"/>
</dbReference>
<evidence type="ECO:0000256" key="5">
    <source>
        <dbReference type="ARBA" id="ARBA00022840"/>
    </source>
</evidence>
<keyword evidence="5 6" id="KW-0067">ATP-binding</keyword>
<dbReference type="SMART" id="SM00220">
    <property type="entry name" value="S_TKc"/>
    <property type="match status" value="1"/>
</dbReference>
<dbReference type="PROSITE" id="PS00107">
    <property type="entry name" value="PROTEIN_KINASE_ATP"/>
    <property type="match status" value="1"/>
</dbReference>
<dbReference type="InterPro" id="IPR011009">
    <property type="entry name" value="Kinase-like_dom_sf"/>
</dbReference>
<dbReference type="InterPro" id="IPR001245">
    <property type="entry name" value="Ser-Thr/Tyr_kinase_cat_dom"/>
</dbReference>
<dbReference type="GO" id="GO:0005524">
    <property type="term" value="F:ATP binding"/>
    <property type="evidence" value="ECO:0007669"/>
    <property type="project" value="UniProtKB-UniRule"/>
</dbReference>
<dbReference type="PANTHER" id="PTHR44329:SF289">
    <property type="entry name" value="SERINE_THREONINE-PROTEIN KINASE VIK"/>
    <property type="match status" value="1"/>
</dbReference>
<evidence type="ECO:0000256" key="4">
    <source>
        <dbReference type="ARBA" id="ARBA00022777"/>
    </source>
</evidence>
<dbReference type="InterPro" id="IPR000719">
    <property type="entry name" value="Prot_kinase_dom"/>
</dbReference>
<dbReference type="GO" id="GO:0004674">
    <property type="term" value="F:protein serine/threonine kinase activity"/>
    <property type="evidence" value="ECO:0007669"/>
    <property type="project" value="UniProtKB-KW"/>
</dbReference>
<dbReference type="Gene3D" id="1.10.510.10">
    <property type="entry name" value="Transferase(Phosphotransferase) domain 1"/>
    <property type="match status" value="1"/>
</dbReference>
<feature type="region of interest" description="Disordered" evidence="8">
    <location>
        <begin position="29"/>
        <end position="52"/>
    </location>
</feature>
<comment type="similarity">
    <text evidence="7">Belongs to the protein kinase superfamily.</text>
</comment>